<sequence length="72" mass="8377">MEAAALQIEHLYVRHKFNRDTETRRSSDIADVGIGGTNELSHEHKQSAEWRAPHSRFPTTYHPLLLYDSQFL</sequence>
<proteinExistence type="predicted"/>
<feature type="region of interest" description="Disordered" evidence="1">
    <location>
        <begin position="24"/>
        <end position="49"/>
    </location>
</feature>
<evidence type="ECO:0000313" key="3">
    <source>
        <dbReference type="Proteomes" id="UP000835052"/>
    </source>
</evidence>
<accession>A0A8S1GNE2</accession>
<evidence type="ECO:0000313" key="2">
    <source>
        <dbReference type="EMBL" id="CAD6184381.1"/>
    </source>
</evidence>
<reference evidence="2" key="1">
    <citation type="submission" date="2020-10" db="EMBL/GenBank/DDBJ databases">
        <authorList>
            <person name="Kikuchi T."/>
        </authorList>
    </citation>
    <scope>NUCLEOTIDE SEQUENCE</scope>
    <source>
        <strain evidence="2">NKZ352</strain>
    </source>
</reference>
<name>A0A8S1GNE2_9PELO</name>
<dbReference type="EMBL" id="CAJGYM010000001">
    <property type="protein sequence ID" value="CAD6184381.1"/>
    <property type="molecule type" value="Genomic_DNA"/>
</dbReference>
<feature type="compositionally biased region" description="Basic and acidic residues" evidence="1">
    <location>
        <begin position="40"/>
        <end position="49"/>
    </location>
</feature>
<organism evidence="2 3">
    <name type="scientific">Caenorhabditis auriculariae</name>
    <dbReference type="NCBI Taxonomy" id="2777116"/>
    <lineage>
        <taxon>Eukaryota</taxon>
        <taxon>Metazoa</taxon>
        <taxon>Ecdysozoa</taxon>
        <taxon>Nematoda</taxon>
        <taxon>Chromadorea</taxon>
        <taxon>Rhabditida</taxon>
        <taxon>Rhabditina</taxon>
        <taxon>Rhabditomorpha</taxon>
        <taxon>Rhabditoidea</taxon>
        <taxon>Rhabditidae</taxon>
        <taxon>Peloderinae</taxon>
        <taxon>Caenorhabditis</taxon>
    </lineage>
</organism>
<gene>
    <name evidence="2" type="ORF">CAUJ_LOCUS300</name>
</gene>
<keyword evidence="3" id="KW-1185">Reference proteome</keyword>
<dbReference type="AlphaFoldDB" id="A0A8S1GNE2"/>
<comment type="caution">
    <text evidence="2">The sequence shown here is derived from an EMBL/GenBank/DDBJ whole genome shotgun (WGS) entry which is preliminary data.</text>
</comment>
<dbReference type="Proteomes" id="UP000835052">
    <property type="component" value="Unassembled WGS sequence"/>
</dbReference>
<protein>
    <submittedName>
        <fullName evidence="2">Uncharacterized protein</fullName>
    </submittedName>
</protein>
<evidence type="ECO:0000256" key="1">
    <source>
        <dbReference type="SAM" id="MobiDB-lite"/>
    </source>
</evidence>